<feature type="region of interest" description="Disordered" evidence="4">
    <location>
        <begin position="391"/>
        <end position="429"/>
    </location>
</feature>
<feature type="region of interest" description="Disordered" evidence="4">
    <location>
        <begin position="82"/>
        <end position="114"/>
    </location>
</feature>
<organism evidence="5">
    <name type="scientific">Sesamum radiatum</name>
    <name type="common">Black benniseed</name>
    <dbReference type="NCBI Taxonomy" id="300843"/>
    <lineage>
        <taxon>Eukaryota</taxon>
        <taxon>Viridiplantae</taxon>
        <taxon>Streptophyta</taxon>
        <taxon>Embryophyta</taxon>
        <taxon>Tracheophyta</taxon>
        <taxon>Spermatophyta</taxon>
        <taxon>Magnoliopsida</taxon>
        <taxon>eudicotyledons</taxon>
        <taxon>Gunneridae</taxon>
        <taxon>Pentapetalae</taxon>
        <taxon>asterids</taxon>
        <taxon>lamiids</taxon>
        <taxon>Lamiales</taxon>
        <taxon>Pedaliaceae</taxon>
        <taxon>Sesamum</taxon>
    </lineage>
</organism>
<dbReference type="InterPro" id="IPR052435">
    <property type="entry name" value="YY1-Transcr_Regul"/>
</dbReference>
<dbReference type="PANTHER" id="PTHR16088">
    <property type="entry name" value="YY1 ASSOCIATED PROTEIN-RELATED"/>
    <property type="match status" value="1"/>
</dbReference>
<dbReference type="GO" id="GO:0006355">
    <property type="term" value="P:regulation of DNA-templated transcription"/>
    <property type="evidence" value="ECO:0007669"/>
    <property type="project" value="TreeGrafter"/>
</dbReference>
<evidence type="ECO:0000256" key="3">
    <source>
        <dbReference type="ARBA" id="ARBA00023242"/>
    </source>
</evidence>
<evidence type="ECO:0008006" key="6">
    <source>
        <dbReference type="Google" id="ProtNLM"/>
    </source>
</evidence>
<evidence type="ECO:0000256" key="4">
    <source>
        <dbReference type="SAM" id="MobiDB-lite"/>
    </source>
</evidence>
<dbReference type="EMBL" id="JACGWJ010000017">
    <property type="protein sequence ID" value="KAL0356420.1"/>
    <property type="molecule type" value="Genomic_DNA"/>
</dbReference>
<feature type="compositionally biased region" description="Basic and acidic residues" evidence="4">
    <location>
        <begin position="739"/>
        <end position="749"/>
    </location>
</feature>
<reference evidence="5" key="2">
    <citation type="journal article" date="2024" name="Plant">
        <title>Genomic evolution and insights into agronomic trait innovations of Sesamum species.</title>
        <authorList>
            <person name="Miao H."/>
            <person name="Wang L."/>
            <person name="Qu L."/>
            <person name="Liu H."/>
            <person name="Sun Y."/>
            <person name="Le M."/>
            <person name="Wang Q."/>
            <person name="Wei S."/>
            <person name="Zheng Y."/>
            <person name="Lin W."/>
            <person name="Duan Y."/>
            <person name="Cao H."/>
            <person name="Xiong S."/>
            <person name="Wang X."/>
            <person name="Wei L."/>
            <person name="Li C."/>
            <person name="Ma Q."/>
            <person name="Ju M."/>
            <person name="Zhao R."/>
            <person name="Li G."/>
            <person name="Mu C."/>
            <person name="Tian Q."/>
            <person name="Mei H."/>
            <person name="Zhang T."/>
            <person name="Gao T."/>
            <person name="Zhang H."/>
        </authorList>
    </citation>
    <scope>NUCLEOTIDE SEQUENCE</scope>
    <source>
        <strain evidence="5">G02</strain>
    </source>
</reference>
<evidence type="ECO:0000256" key="1">
    <source>
        <dbReference type="ARBA" id="ARBA00023015"/>
    </source>
</evidence>
<dbReference type="InterPro" id="IPR009057">
    <property type="entry name" value="Homeodomain-like_sf"/>
</dbReference>
<feature type="compositionally biased region" description="Low complexity" evidence="4">
    <location>
        <begin position="976"/>
        <end position="988"/>
    </location>
</feature>
<keyword evidence="3" id="KW-0539">Nucleus</keyword>
<name>A0AAW2PJR8_SESRA</name>
<dbReference type="PANTHER" id="PTHR16088:SF3">
    <property type="entry name" value="GON-4-LIKE PROTEIN"/>
    <property type="match status" value="1"/>
</dbReference>
<feature type="compositionally biased region" description="Polar residues" evidence="4">
    <location>
        <begin position="667"/>
        <end position="692"/>
    </location>
</feature>
<keyword evidence="1" id="KW-0805">Transcription regulation</keyword>
<feature type="region of interest" description="Disordered" evidence="4">
    <location>
        <begin position="644"/>
        <end position="693"/>
    </location>
</feature>
<evidence type="ECO:0000313" key="5">
    <source>
        <dbReference type="EMBL" id="KAL0356420.1"/>
    </source>
</evidence>
<comment type="caution">
    <text evidence="5">The sequence shown here is derived from an EMBL/GenBank/DDBJ whole genome shotgun (WGS) entry which is preliminary data.</text>
</comment>
<sequence>MSDGRNKHLPDEQARSSQALECTSWVPYICGPVLSVIDVAPLRLVENYIDDVTSAVRTYERYQIELGFENHCQKEPLFPLHNSPCSAESDGQGELENTPPDSSGALSSTSSNQMPKKTMAATLLEKAKSQSVALVSKEIAKLAQRFWPLFNPALYPHKPPPAPLANRVLFTDAEDELLALGLMEYNTDWKAIQQRFLPCKSRHQIFVRQKNRASSKAPENPIKAVRRMKNSPLTSEEIARIELGLKKFKLDWISIWRFFVPYRDPSLLPRQWRIASGTQKSYKSDENKKAKRRLYELKRKTSKPSPSNWQSSSEKEDISFLTTEKFLLCFPADHHFRVDSFYAIGFWIFAGDSTDNGVEDNNSGDNHMDKEDEAYVHEAFLADWRPDNNISSSFSSHPPSQEGFQAREQNDSSGSRDVRPQYCSQSSAAIKPAHSQVVLRPYRARRPNSARLVKLAPDLPPVNLPPSVRIMSQSAFKSSQAATTAKVPGIASRIGGMVVENRGPHAGITTKSVVGSSVRSGPSRNNYLNITASSQHPNQSEVLIDNCVAERGDSDLQMHPLLFQAPQGGHLPYNPMNFSTSTSSSFTFLPGKQPQLSLSLFHNPRHIRDAVNFLSKSSKTPEKKASSFGMHFHPLLQRADDMETDSVAAHPDARSPSGAESRKRQALIQNHCSSSSKTAVDGRSSASDTKGASLSGKVNALDLDIRLTFTSKNQEGVGSRNLTPSSAGRSLSTPVSGIKESESAKDSNKKRNSAPDGVGDELESGVFALVTSRNKGGNKVCDDMRDESIHEIIMEQEELSDSEEEFGENVEFEREEMADSEGESTSDSEQYVNIPNEEVQLDEMDADIDNSREVNSQGDCVGNICSTSDGRLVGLELADRRVNIKPNVPSLNLNSCPPISPHSNPKKGVGGYEFGPFGTTGTFIQNQLPVGSKRSSKQIKPGAGHMQKRAKDAPENTGPSSGDVLPRNSRKRVCRSNSTSSSGVSGKGNPSPNMDTSIEKLKIVNTDEFG</sequence>
<evidence type="ECO:0000256" key="2">
    <source>
        <dbReference type="ARBA" id="ARBA00023163"/>
    </source>
</evidence>
<feature type="compositionally biased region" description="Basic and acidic residues" evidence="4">
    <location>
        <begin position="408"/>
        <end position="419"/>
    </location>
</feature>
<protein>
    <recommendedName>
        <fullName evidence="6">Homeodomain-like superfamily protein</fullName>
    </recommendedName>
</protein>
<proteinExistence type="predicted"/>
<feature type="compositionally biased region" description="Polar residues" evidence="4">
    <location>
        <begin position="99"/>
        <end position="114"/>
    </location>
</feature>
<feature type="region of interest" description="Disordered" evidence="4">
    <location>
        <begin position="923"/>
        <end position="1010"/>
    </location>
</feature>
<dbReference type="GO" id="GO:0005634">
    <property type="term" value="C:nucleus"/>
    <property type="evidence" value="ECO:0007669"/>
    <property type="project" value="TreeGrafter"/>
</dbReference>
<gene>
    <name evidence="5" type="ORF">Sradi_4088900</name>
</gene>
<dbReference type="AlphaFoldDB" id="A0AAW2PJR8"/>
<reference evidence="5" key="1">
    <citation type="submission" date="2020-06" db="EMBL/GenBank/DDBJ databases">
        <authorList>
            <person name="Li T."/>
            <person name="Hu X."/>
            <person name="Zhang T."/>
            <person name="Song X."/>
            <person name="Zhang H."/>
            <person name="Dai N."/>
            <person name="Sheng W."/>
            <person name="Hou X."/>
            <person name="Wei L."/>
        </authorList>
    </citation>
    <scope>NUCLEOTIDE SEQUENCE</scope>
    <source>
        <strain evidence="5">G02</strain>
        <tissue evidence="5">Leaf</tissue>
    </source>
</reference>
<feature type="compositionally biased region" description="Low complexity" evidence="4">
    <location>
        <begin position="391"/>
        <end position="400"/>
    </location>
</feature>
<feature type="compositionally biased region" description="Polar residues" evidence="4">
    <location>
        <begin position="715"/>
        <end position="735"/>
    </location>
</feature>
<dbReference type="SUPFAM" id="SSF46689">
    <property type="entry name" value="Homeodomain-like"/>
    <property type="match status" value="1"/>
</dbReference>
<accession>A0AAW2PJR8</accession>
<feature type="region of interest" description="Disordered" evidence="4">
    <location>
        <begin position="715"/>
        <end position="760"/>
    </location>
</feature>
<keyword evidence="2" id="KW-0804">Transcription</keyword>
<dbReference type="GO" id="GO:0003712">
    <property type="term" value="F:transcription coregulator activity"/>
    <property type="evidence" value="ECO:0007669"/>
    <property type="project" value="TreeGrafter"/>
</dbReference>